<accession>A0A951QEF0</accession>
<dbReference type="SUPFAM" id="SSF53955">
    <property type="entry name" value="Lysozyme-like"/>
    <property type="match status" value="1"/>
</dbReference>
<proteinExistence type="predicted"/>
<dbReference type="InterPro" id="IPR023346">
    <property type="entry name" value="Lysozyme-like_dom_sf"/>
</dbReference>
<name>A0A951QEF0_9CYAN</name>
<sequence>MEIPMGVKRDRFRGFSLPVVFSLSMGLAIVLITLLPVSAQAPPVKNLPVSQPFPLQDVSQNLSQPTIPQVELSPLPLLQRLPILQPSFLSQYPDTARLMAVRAFLRGAIHYAEGTYPNPLGASPYRVILGQETFDSFDDHPRKMVTLNWGTPYEVTSDAAGSCQFTSEIWDKLHQDYPHVWRSDLPAFHPQNQDIGCLILWTEMGGYKALMAGTSVNAEGKVAVDVEQFTTSVQTSCTIWASFPCANGVGAYDQAQVGYQKAKAIEEMWQNFQVALADQQQLVDFMSDAIARPQPTFQIGR</sequence>
<protein>
    <submittedName>
        <fullName evidence="1">Uncharacterized protein</fullName>
    </submittedName>
</protein>
<evidence type="ECO:0000313" key="2">
    <source>
        <dbReference type="Proteomes" id="UP000757435"/>
    </source>
</evidence>
<reference evidence="1" key="2">
    <citation type="journal article" date="2022" name="Microbiol. Resour. Announc.">
        <title>Metagenome Sequencing to Explore Phylogenomics of Terrestrial Cyanobacteria.</title>
        <authorList>
            <person name="Ward R.D."/>
            <person name="Stajich J.E."/>
            <person name="Johansen J.R."/>
            <person name="Huntemann M."/>
            <person name="Clum A."/>
            <person name="Foster B."/>
            <person name="Foster B."/>
            <person name="Roux S."/>
            <person name="Palaniappan K."/>
            <person name="Varghese N."/>
            <person name="Mukherjee S."/>
            <person name="Reddy T.B.K."/>
            <person name="Daum C."/>
            <person name="Copeland A."/>
            <person name="Chen I.A."/>
            <person name="Ivanova N.N."/>
            <person name="Kyrpides N.C."/>
            <person name="Shapiro N."/>
            <person name="Eloe-Fadrosh E.A."/>
            <person name="Pietrasiak N."/>
        </authorList>
    </citation>
    <scope>NUCLEOTIDE SEQUENCE</scope>
    <source>
        <strain evidence="1">UHER 2000/2452</strain>
    </source>
</reference>
<dbReference type="Proteomes" id="UP000757435">
    <property type="component" value="Unassembled WGS sequence"/>
</dbReference>
<dbReference type="Gene3D" id="1.10.530.10">
    <property type="match status" value="1"/>
</dbReference>
<organism evidence="1 2">
    <name type="scientific">Drouetiella hepatica Uher 2000/2452</name>
    <dbReference type="NCBI Taxonomy" id="904376"/>
    <lineage>
        <taxon>Bacteria</taxon>
        <taxon>Bacillati</taxon>
        <taxon>Cyanobacteriota</taxon>
        <taxon>Cyanophyceae</taxon>
        <taxon>Oculatellales</taxon>
        <taxon>Oculatellaceae</taxon>
        <taxon>Drouetiella</taxon>
    </lineage>
</organism>
<dbReference type="AlphaFoldDB" id="A0A951QEF0"/>
<reference evidence="1" key="1">
    <citation type="submission" date="2021-05" db="EMBL/GenBank/DDBJ databases">
        <authorList>
            <person name="Pietrasiak N."/>
            <person name="Ward R."/>
            <person name="Stajich J.E."/>
            <person name="Kurbessoian T."/>
        </authorList>
    </citation>
    <scope>NUCLEOTIDE SEQUENCE</scope>
    <source>
        <strain evidence="1">UHER 2000/2452</strain>
    </source>
</reference>
<comment type="caution">
    <text evidence="1">The sequence shown here is derived from an EMBL/GenBank/DDBJ whole genome shotgun (WGS) entry which is preliminary data.</text>
</comment>
<dbReference type="EMBL" id="JAHHHD010000035">
    <property type="protein sequence ID" value="MBW4661382.1"/>
    <property type="molecule type" value="Genomic_DNA"/>
</dbReference>
<gene>
    <name evidence="1" type="ORF">KME15_22130</name>
</gene>
<evidence type="ECO:0000313" key="1">
    <source>
        <dbReference type="EMBL" id="MBW4661382.1"/>
    </source>
</evidence>